<protein>
    <submittedName>
        <fullName evidence="6">Gas2 domain containing protein</fullName>
    </submittedName>
</protein>
<evidence type="ECO:0000259" key="5">
    <source>
        <dbReference type="PROSITE" id="PS51460"/>
    </source>
</evidence>
<dbReference type="InterPro" id="IPR036534">
    <property type="entry name" value="GAR_dom_sf"/>
</dbReference>
<dbReference type="AlphaFoldDB" id="A0A077ZS88"/>
<dbReference type="Pfam" id="PF02187">
    <property type="entry name" value="GAS2"/>
    <property type="match status" value="1"/>
</dbReference>
<feature type="coiled-coil region" evidence="4">
    <location>
        <begin position="432"/>
        <end position="459"/>
    </location>
</feature>
<sequence length="763" mass="89434">MGNFCACQPKKSSNNLYLQSAYRESTQANDADILRGHAKDFRVNKQKIDELSQKIHDFLLNLADTDSQDQYLDLEQSNERKVIELGMLIDKCDINENEQLGDHVVLDFTKSLFNYRNKLDDNESELFELKKQWRKFLIDNDMSQQLQDDLLQMFQKIQLESGNNKQILDGIKDLIIDHKELLKVLLEDEQVKEDYTHISEILIRRDQKMKSYENIYNDLQERFVMSLEKIQELVSVFTQINGDQKLFDQVRQNEDAVQGLVQAIDLRLISAFEDQVKIYKDIKIDLELVSDKILDLYVVLQEILNRLNDFERTLQKHSEESLRQLDIKILLPYIQCLSELSFVINEQRDLNEEVELDIEHKKLIFGESNLDEKLQSHSQQSLQQRESINEVKSEVRTMLGLLEDLKEYASDEEESQQILTNKNSILSMKELIKSVDEQCTKSELEIENLINEVQDFSARGEDSEKLLLIEKLMSIEKLITLNDNAVNKINEKLKKKAKTFSFYDLQSKYKKRSRQIQQSSFLRDKVKRQIQKLRNNNENMMEQGELKIDQKINEFCDLQEKFSKVLTQQESILQEKIFPHIPKDPLSIKNSEQNKLFQRQQDIKVKLQDLNQKYLQLSESIQNFKLSKQKSLNHNKNQKETFRLPLYVAIPGDEIDQQVAEYINKAQEQEPIPVKIQRIDNALYQFGSKKISIKVIKNSLMVKLGGGYISLEDFIQTYGERELKKQQLKETDELESLSNISGPLDKRIKSFITLNGSSKSSQF</sequence>
<evidence type="ECO:0000313" key="7">
    <source>
        <dbReference type="Proteomes" id="UP000039865"/>
    </source>
</evidence>
<evidence type="ECO:0000256" key="2">
    <source>
        <dbReference type="ARBA" id="ARBA00022490"/>
    </source>
</evidence>
<comment type="subcellular location">
    <subcellularLocation>
        <location evidence="1">Cytoplasm</location>
        <location evidence="1">Cytoskeleton</location>
    </subcellularLocation>
</comment>
<dbReference type="Gene3D" id="3.30.920.20">
    <property type="entry name" value="Gas2-like domain"/>
    <property type="match status" value="1"/>
</dbReference>
<proteinExistence type="predicted"/>
<dbReference type="InParanoid" id="A0A077ZS88"/>
<keyword evidence="4" id="KW-0175">Coiled coil</keyword>
<evidence type="ECO:0000313" key="6">
    <source>
        <dbReference type="EMBL" id="CDW71306.1"/>
    </source>
</evidence>
<dbReference type="EMBL" id="CCKQ01000247">
    <property type="protein sequence ID" value="CDW71306.1"/>
    <property type="molecule type" value="Genomic_DNA"/>
</dbReference>
<keyword evidence="2" id="KW-0963">Cytoplasm</keyword>
<dbReference type="PROSITE" id="PS51460">
    <property type="entry name" value="GAR"/>
    <property type="match status" value="1"/>
</dbReference>
<dbReference type="GO" id="GO:0008017">
    <property type="term" value="F:microtubule binding"/>
    <property type="evidence" value="ECO:0007669"/>
    <property type="project" value="InterPro"/>
</dbReference>
<dbReference type="Proteomes" id="UP000039865">
    <property type="component" value="Unassembled WGS sequence"/>
</dbReference>
<keyword evidence="7" id="KW-1185">Reference proteome</keyword>
<accession>A0A077ZS88</accession>
<gene>
    <name evidence="6" type="primary">Contig13253.g14139</name>
    <name evidence="6" type="ORF">STYLEM_249</name>
</gene>
<dbReference type="OrthoDB" id="10017054at2759"/>
<dbReference type="GO" id="GO:0005856">
    <property type="term" value="C:cytoskeleton"/>
    <property type="evidence" value="ECO:0007669"/>
    <property type="project" value="UniProtKB-SubCell"/>
</dbReference>
<keyword evidence="3" id="KW-0206">Cytoskeleton</keyword>
<dbReference type="SUPFAM" id="SSF143575">
    <property type="entry name" value="GAS2 domain-like"/>
    <property type="match status" value="1"/>
</dbReference>
<organism evidence="6 7">
    <name type="scientific">Stylonychia lemnae</name>
    <name type="common">Ciliate</name>
    <dbReference type="NCBI Taxonomy" id="5949"/>
    <lineage>
        <taxon>Eukaryota</taxon>
        <taxon>Sar</taxon>
        <taxon>Alveolata</taxon>
        <taxon>Ciliophora</taxon>
        <taxon>Intramacronucleata</taxon>
        <taxon>Spirotrichea</taxon>
        <taxon>Stichotrichia</taxon>
        <taxon>Sporadotrichida</taxon>
        <taxon>Oxytrichidae</taxon>
        <taxon>Stylonychinae</taxon>
        <taxon>Stylonychia</taxon>
    </lineage>
</organism>
<feature type="domain" description="GAR" evidence="5">
    <location>
        <begin position="650"/>
        <end position="722"/>
    </location>
</feature>
<evidence type="ECO:0000256" key="3">
    <source>
        <dbReference type="ARBA" id="ARBA00023212"/>
    </source>
</evidence>
<evidence type="ECO:0000256" key="4">
    <source>
        <dbReference type="SAM" id="Coils"/>
    </source>
</evidence>
<evidence type="ECO:0000256" key="1">
    <source>
        <dbReference type="ARBA" id="ARBA00004245"/>
    </source>
</evidence>
<reference evidence="6 7" key="1">
    <citation type="submission" date="2014-06" db="EMBL/GenBank/DDBJ databases">
        <authorList>
            <person name="Swart Estienne"/>
        </authorList>
    </citation>
    <scope>NUCLEOTIDE SEQUENCE [LARGE SCALE GENOMIC DNA]</scope>
    <source>
        <strain evidence="6 7">130c</strain>
    </source>
</reference>
<dbReference type="InterPro" id="IPR003108">
    <property type="entry name" value="GAR_dom"/>
</dbReference>
<name>A0A077ZS88_STYLE</name>